<name>A0A078KV18_9FIRM</name>
<dbReference type="GO" id="GO:0005576">
    <property type="term" value="C:extracellular region"/>
    <property type="evidence" value="ECO:0007669"/>
    <property type="project" value="UniProtKB-SubCell"/>
</dbReference>
<dbReference type="EMBL" id="LM995447">
    <property type="protein sequence ID" value="CDZ24954.1"/>
    <property type="molecule type" value="Genomic_DNA"/>
</dbReference>
<gene>
    <name evidence="4" type="ORF">CCDG5_1856</name>
</gene>
<evidence type="ECO:0000313" key="4">
    <source>
        <dbReference type="EMBL" id="CDZ24954.1"/>
    </source>
</evidence>
<feature type="domain" description="NodB homology" evidence="3">
    <location>
        <begin position="13"/>
        <end position="233"/>
    </location>
</feature>
<keyword evidence="5" id="KW-1185">Reference proteome</keyword>
<organism evidence="4 5">
    <name type="scientific">[Clostridium] cellulosi</name>
    <dbReference type="NCBI Taxonomy" id="29343"/>
    <lineage>
        <taxon>Bacteria</taxon>
        <taxon>Bacillati</taxon>
        <taxon>Bacillota</taxon>
        <taxon>Clostridia</taxon>
        <taxon>Eubacteriales</taxon>
        <taxon>Oscillospiraceae</taxon>
        <taxon>Oscillospiraceae incertae sedis</taxon>
    </lineage>
</organism>
<keyword evidence="2" id="KW-0732">Signal</keyword>
<dbReference type="HOGENOM" id="CLU_080975_0_0_9"/>
<dbReference type="Gene3D" id="3.20.20.370">
    <property type="entry name" value="Glycoside hydrolase/deacetylase"/>
    <property type="match status" value="1"/>
</dbReference>
<dbReference type="GO" id="GO:0016810">
    <property type="term" value="F:hydrolase activity, acting on carbon-nitrogen (but not peptide) bonds"/>
    <property type="evidence" value="ECO:0007669"/>
    <property type="project" value="InterPro"/>
</dbReference>
<dbReference type="InterPro" id="IPR011330">
    <property type="entry name" value="Glyco_hydro/deAcase_b/a-brl"/>
</dbReference>
<dbReference type="PANTHER" id="PTHR34216">
    <property type="match status" value="1"/>
</dbReference>
<accession>A0A078KV18</accession>
<evidence type="ECO:0000259" key="3">
    <source>
        <dbReference type="PROSITE" id="PS51677"/>
    </source>
</evidence>
<dbReference type="PANTHER" id="PTHR34216:SF3">
    <property type="entry name" value="POLY-BETA-1,6-N-ACETYL-D-GLUCOSAMINE N-DEACETYLASE"/>
    <property type="match status" value="1"/>
</dbReference>
<proteinExistence type="predicted"/>
<dbReference type="InterPro" id="IPR002509">
    <property type="entry name" value="NODB_dom"/>
</dbReference>
<reference evidence="5" key="1">
    <citation type="submission" date="2014-07" db="EMBL/GenBank/DDBJ databases">
        <authorList>
            <person name="Wibberg D."/>
        </authorList>
    </citation>
    <scope>NUCLEOTIDE SEQUENCE [LARGE SCALE GENOMIC DNA]</scope>
    <source>
        <strain evidence="5">DG5</strain>
    </source>
</reference>
<dbReference type="KEGG" id="ccel:CCDG5_1856"/>
<dbReference type="Proteomes" id="UP000032431">
    <property type="component" value="Chromosome I"/>
</dbReference>
<dbReference type="Pfam" id="PF01522">
    <property type="entry name" value="Polysacc_deac_1"/>
    <property type="match status" value="1"/>
</dbReference>
<sequence>MVQISFNVFPNGRKKALTMSYDDGEIYDHRLVEIFNRNGIKGTFHLNSGNLDTEGYIKSKEVAALYKGHEVASHGKHHLDLRTLPRNIVIQEIQEDRRALESLVGYPIRGFSYPFGNYNDELVNVLSALGIEYSRTVNTTRGFFVNPDFLRWQATCHHDEHLLELAKRFIDDKHYWSYGLMYVWGHSFEFEKNKNWGLIEEFCKMVGGRDDVWYATNIEIADYINAVKGLRFSVDRTVVFNPSAKDVWIGVKDETVKIPSGKCVRLA</sequence>
<evidence type="ECO:0000256" key="1">
    <source>
        <dbReference type="ARBA" id="ARBA00004613"/>
    </source>
</evidence>
<evidence type="ECO:0000256" key="2">
    <source>
        <dbReference type="ARBA" id="ARBA00022729"/>
    </source>
</evidence>
<dbReference type="PATRIC" id="fig|29343.3.peg.1948"/>
<protein>
    <submittedName>
        <fullName evidence="4">Polysaccharide deacetylase</fullName>
    </submittedName>
</protein>
<dbReference type="PROSITE" id="PS51677">
    <property type="entry name" value="NODB"/>
    <property type="match status" value="1"/>
</dbReference>
<dbReference type="STRING" id="29343.CCDG5_1856"/>
<dbReference type="CDD" id="cd10967">
    <property type="entry name" value="CE4_GLA_like_6s"/>
    <property type="match status" value="1"/>
</dbReference>
<dbReference type="InterPro" id="IPR051398">
    <property type="entry name" value="Polysacch_Deacetylase"/>
</dbReference>
<dbReference type="GO" id="GO:0005975">
    <property type="term" value="P:carbohydrate metabolic process"/>
    <property type="evidence" value="ECO:0007669"/>
    <property type="project" value="InterPro"/>
</dbReference>
<evidence type="ECO:0000313" key="5">
    <source>
        <dbReference type="Proteomes" id="UP000032431"/>
    </source>
</evidence>
<dbReference type="SUPFAM" id="SSF88713">
    <property type="entry name" value="Glycoside hydrolase/deacetylase"/>
    <property type="match status" value="1"/>
</dbReference>
<dbReference type="AlphaFoldDB" id="A0A078KV18"/>
<comment type="subcellular location">
    <subcellularLocation>
        <location evidence="1">Secreted</location>
    </subcellularLocation>
</comment>